<dbReference type="EMBL" id="JARJCM010000006">
    <property type="protein sequence ID" value="KAJ7044631.1"/>
    <property type="molecule type" value="Genomic_DNA"/>
</dbReference>
<evidence type="ECO:0000256" key="4">
    <source>
        <dbReference type="SAM" id="MobiDB-lite"/>
    </source>
</evidence>
<dbReference type="AlphaFoldDB" id="A0AAD6XE49"/>
<evidence type="ECO:0000313" key="6">
    <source>
        <dbReference type="Proteomes" id="UP001218188"/>
    </source>
</evidence>
<organism evidence="5 6">
    <name type="scientific">Mycena alexandri</name>
    <dbReference type="NCBI Taxonomy" id="1745969"/>
    <lineage>
        <taxon>Eukaryota</taxon>
        <taxon>Fungi</taxon>
        <taxon>Dikarya</taxon>
        <taxon>Basidiomycota</taxon>
        <taxon>Agaricomycotina</taxon>
        <taxon>Agaricomycetes</taxon>
        <taxon>Agaricomycetidae</taxon>
        <taxon>Agaricales</taxon>
        <taxon>Marasmiineae</taxon>
        <taxon>Mycenaceae</taxon>
        <taxon>Mycena</taxon>
    </lineage>
</organism>
<dbReference type="Pfam" id="PF01730">
    <property type="entry name" value="UreF"/>
    <property type="match status" value="1"/>
</dbReference>
<feature type="region of interest" description="Disordered" evidence="4">
    <location>
        <begin position="299"/>
        <end position="318"/>
    </location>
</feature>
<evidence type="ECO:0000313" key="5">
    <source>
        <dbReference type="EMBL" id="KAJ7044631.1"/>
    </source>
</evidence>
<reference evidence="5" key="1">
    <citation type="submission" date="2023-03" db="EMBL/GenBank/DDBJ databases">
        <title>Massive genome expansion in bonnet fungi (Mycena s.s.) driven by repeated elements and novel gene families across ecological guilds.</title>
        <authorList>
            <consortium name="Lawrence Berkeley National Laboratory"/>
            <person name="Harder C.B."/>
            <person name="Miyauchi S."/>
            <person name="Viragh M."/>
            <person name="Kuo A."/>
            <person name="Thoen E."/>
            <person name="Andreopoulos B."/>
            <person name="Lu D."/>
            <person name="Skrede I."/>
            <person name="Drula E."/>
            <person name="Henrissat B."/>
            <person name="Morin E."/>
            <person name="Kohler A."/>
            <person name="Barry K."/>
            <person name="LaButti K."/>
            <person name="Morin E."/>
            <person name="Salamov A."/>
            <person name="Lipzen A."/>
            <person name="Mereny Z."/>
            <person name="Hegedus B."/>
            <person name="Baldrian P."/>
            <person name="Stursova M."/>
            <person name="Weitz H."/>
            <person name="Taylor A."/>
            <person name="Grigoriev I.V."/>
            <person name="Nagy L.G."/>
            <person name="Martin F."/>
            <person name="Kauserud H."/>
        </authorList>
    </citation>
    <scope>NUCLEOTIDE SEQUENCE</scope>
    <source>
        <strain evidence="5">CBHHK200</strain>
    </source>
</reference>
<comment type="similarity">
    <text evidence="3">Belongs to the UreF family.</text>
</comment>
<evidence type="ECO:0000256" key="2">
    <source>
        <dbReference type="ARBA" id="ARBA00023186"/>
    </source>
</evidence>
<dbReference type="InterPro" id="IPR002639">
    <property type="entry name" value="UreF"/>
</dbReference>
<keyword evidence="2" id="KW-0143">Chaperone</keyword>
<keyword evidence="1" id="KW-0996">Nickel insertion</keyword>
<keyword evidence="6" id="KW-1185">Reference proteome</keyword>
<proteinExistence type="inferred from homology"/>
<gene>
    <name evidence="5" type="ORF">C8F04DRAFT_592524</name>
</gene>
<feature type="region of interest" description="Disordered" evidence="4">
    <location>
        <begin position="52"/>
        <end position="77"/>
    </location>
</feature>
<dbReference type="GO" id="GO:0016151">
    <property type="term" value="F:nickel cation binding"/>
    <property type="evidence" value="ECO:0007669"/>
    <property type="project" value="InterPro"/>
</dbReference>
<evidence type="ECO:0000256" key="1">
    <source>
        <dbReference type="ARBA" id="ARBA00022988"/>
    </source>
</evidence>
<dbReference type="InterPro" id="IPR038277">
    <property type="entry name" value="UreF_sf"/>
</dbReference>
<accession>A0AAD6XE49</accession>
<dbReference type="Proteomes" id="UP001218188">
    <property type="component" value="Unassembled WGS sequence"/>
</dbReference>
<name>A0AAD6XE49_9AGAR</name>
<comment type="caution">
    <text evidence="5">The sequence shown here is derived from an EMBL/GenBank/DDBJ whole genome shotgun (WGS) entry which is preliminary data.</text>
</comment>
<sequence>MADETTILLLLSDSNLPTGSFVASSGLESFLKHGFGFVPSLPALTTTLSNNPGTAIGGVNQSQSPPTPTPSGSSTSKAEAITTFIRDSLSTYAPSALPFVSDAHYVVSALRSSGGGKEAPSRTLELLKELDALYEAMTLNHVARRASKAQGVALLSLYSKGFSHPPGLGLHFSSPSASSWNANATASDGRIDNATNDADTHMSTLVDTFKLAVRCGDTDAHGHLPVCWGVLCAALGLSLARTQHLHLYLHARSLLSAAVRLNTIGPYAAQQILLHVGGALVNVQLGKCARLRTGVRIAEGSSGGTNEEEERGWDETTDGPATTWPLGEILAARHDLQHSRIFNS</sequence>
<feature type="compositionally biased region" description="Acidic residues" evidence="4">
    <location>
        <begin position="306"/>
        <end position="317"/>
    </location>
</feature>
<dbReference type="PANTHER" id="PTHR33620">
    <property type="entry name" value="UREASE ACCESSORY PROTEIN F"/>
    <property type="match status" value="1"/>
</dbReference>
<evidence type="ECO:0000256" key="3">
    <source>
        <dbReference type="ARBA" id="ARBA00046339"/>
    </source>
</evidence>
<protein>
    <submittedName>
        <fullName evidence="5">UreF-domain-containing protein</fullName>
    </submittedName>
</protein>
<dbReference type="Gene3D" id="1.10.4190.10">
    <property type="entry name" value="Urease accessory protein UreF"/>
    <property type="match status" value="1"/>
</dbReference>
<dbReference type="PANTHER" id="PTHR33620:SF1">
    <property type="entry name" value="UREASE ACCESSORY PROTEIN F"/>
    <property type="match status" value="1"/>
</dbReference>